<dbReference type="SUPFAM" id="SSF47473">
    <property type="entry name" value="EF-hand"/>
    <property type="match status" value="2"/>
</dbReference>
<evidence type="ECO:0000256" key="9">
    <source>
        <dbReference type="ARBA" id="ARBA00056975"/>
    </source>
</evidence>
<evidence type="ECO:0000256" key="8">
    <source>
        <dbReference type="ARBA" id="ARBA00023186"/>
    </source>
</evidence>
<keyword evidence="5" id="KW-0256">Endoplasmic reticulum</keyword>
<feature type="domain" description="EF-hand" evidence="14">
    <location>
        <begin position="194"/>
        <end position="229"/>
    </location>
</feature>
<evidence type="ECO:0000313" key="15">
    <source>
        <dbReference type="EMBL" id="KAF6040479.1"/>
    </source>
</evidence>
<dbReference type="InterPro" id="IPR018247">
    <property type="entry name" value="EF_Hand_1_Ca_BS"/>
</dbReference>
<keyword evidence="6" id="KW-0106">Calcium</keyword>
<dbReference type="PROSITE" id="PS00018">
    <property type="entry name" value="EF_HAND_1"/>
    <property type="match status" value="3"/>
</dbReference>
<evidence type="ECO:0000256" key="3">
    <source>
        <dbReference type="ARBA" id="ARBA00022729"/>
    </source>
</evidence>
<comment type="function">
    <text evidence="9">Probable molecular chaperone assisting protein biosynthesis and transport in the endoplasmic reticulum. Required for the proper biosynthesis and transport of pulmonary surfactant-associated protein A/SP-A, pulmonary surfactant-associated protein D/SP-D and the lipid transporter ABCA3. By regulating both the proper expression and the degradation through the endoplasmic reticulum-associated protein degradation pathway of these proteins plays a crucial role in pulmonary surfactant homeostasis. Has an anti-fibrotic activity by negatively regulating the secretion of type I and type III collagens. This calcium-binding protein also transiently associates with immature PCSK6 and regulates its secretion.</text>
</comment>
<proteinExistence type="predicted"/>
<dbReference type="FunFam" id="1.10.238.10:FF:000090">
    <property type="entry name" value="calumenin isoform X2"/>
    <property type="match status" value="1"/>
</dbReference>
<dbReference type="Pfam" id="PF13499">
    <property type="entry name" value="EF-hand_7"/>
    <property type="match status" value="1"/>
</dbReference>
<dbReference type="PANTHER" id="PTHR10827">
    <property type="entry name" value="RETICULOCALBIN"/>
    <property type="match status" value="1"/>
</dbReference>
<evidence type="ECO:0000256" key="5">
    <source>
        <dbReference type="ARBA" id="ARBA00022824"/>
    </source>
</evidence>
<evidence type="ECO:0000256" key="13">
    <source>
        <dbReference type="SAM" id="SignalP"/>
    </source>
</evidence>
<comment type="subunit">
    <text evidence="10">Interacts with PCSK6 (immature form including the propeptide); probably involved in the maturation and the secretion of PCSK6.</text>
</comment>
<dbReference type="EMBL" id="VXIV02000138">
    <property type="protein sequence ID" value="KAF6040479.1"/>
    <property type="molecule type" value="Genomic_DNA"/>
</dbReference>
<evidence type="ECO:0000256" key="11">
    <source>
        <dbReference type="ARBA" id="ARBA00072696"/>
    </source>
</evidence>
<evidence type="ECO:0000256" key="12">
    <source>
        <dbReference type="SAM" id="MobiDB-lite"/>
    </source>
</evidence>
<dbReference type="Pfam" id="PF13202">
    <property type="entry name" value="EF-hand_5"/>
    <property type="match status" value="1"/>
</dbReference>
<name>A0A7J7KQL4_BUGNE</name>
<dbReference type="GO" id="GO:0005788">
    <property type="term" value="C:endoplasmic reticulum lumen"/>
    <property type="evidence" value="ECO:0007669"/>
    <property type="project" value="UniProtKB-SubCell"/>
</dbReference>
<dbReference type="GO" id="GO:0015031">
    <property type="term" value="P:protein transport"/>
    <property type="evidence" value="ECO:0007669"/>
    <property type="project" value="UniProtKB-ARBA"/>
</dbReference>
<dbReference type="SMART" id="SM00054">
    <property type="entry name" value="EFh"/>
    <property type="match status" value="5"/>
</dbReference>
<evidence type="ECO:0000259" key="14">
    <source>
        <dbReference type="PROSITE" id="PS50222"/>
    </source>
</evidence>
<dbReference type="InterPro" id="IPR002048">
    <property type="entry name" value="EF_hand_dom"/>
</dbReference>
<feature type="domain" description="EF-hand" evidence="14">
    <location>
        <begin position="270"/>
        <end position="305"/>
    </location>
</feature>
<evidence type="ECO:0000256" key="7">
    <source>
        <dbReference type="ARBA" id="ARBA00023180"/>
    </source>
</evidence>
<feature type="chain" id="PRO_5029592216" description="Reticulocalbin-3" evidence="13">
    <location>
        <begin position="20"/>
        <end position="321"/>
    </location>
</feature>
<evidence type="ECO:0000256" key="10">
    <source>
        <dbReference type="ARBA" id="ARBA00063143"/>
    </source>
</evidence>
<evidence type="ECO:0000313" key="16">
    <source>
        <dbReference type="Proteomes" id="UP000593567"/>
    </source>
</evidence>
<dbReference type="PROSITE" id="PS50222">
    <property type="entry name" value="EF_HAND_2"/>
    <property type="match status" value="4"/>
</dbReference>
<evidence type="ECO:0000256" key="2">
    <source>
        <dbReference type="ARBA" id="ARBA00022723"/>
    </source>
</evidence>
<protein>
    <recommendedName>
        <fullName evidence="11">Reticulocalbin-3</fullName>
    </recommendedName>
</protein>
<dbReference type="FunFam" id="1.10.238.10:FF:000104">
    <property type="entry name" value="calumenin isoform X1"/>
    <property type="match status" value="1"/>
</dbReference>
<evidence type="ECO:0000256" key="1">
    <source>
        <dbReference type="ARBA" id="ARBA00004319"/>
    </source>
</evidence>
<keyword evidence="4" id="KW-0677">Repeat</keyword>
<keyword evidence="2" id="KW-0479">Metal-binding</keyword>
<feature type="region of interest" description="Disordered" evidence="12">
    <location>
        <begin position="26"/>
        <end position="50"/>
    </location>
</feature>
<dbReference type="PANTHER" id="PTHR10827:SF52">
    <property type="entry name" value="IP16409P"/>
    <property type="match status" value="1"/>
</dbReference>
<dbReference type="AlphaFoldDB" id="A0A7J7KQL4"/>
<reference evidence="15" key="1">
    <citation type="submission" date="2020-06" db="EMBL/GenBank/DDBJ databases">
        <title>Draft genome of Bugula neritina, a colonial animal packing powerful symbionts and potential medicines.</title>
        <authorList>
            <person name="Rayko M."/>
        </authorList>
    </citation>
    <scope>NUCLEOTIDE SEQUENCE [LARGE SCALE GENOMIC DNA]</scope>
    <source>
        <strain evidence="15">Kwan_BN1</strain>
    </source>
</reference>
<comment type="caution">
    <text evidence="15">The sequence shown here is derived from an EMBL/GenBank/DDBJ whole genome shotgun (WGS) entry which is preliminary data.</text>
</comment>
<evidence type="ECO:0000256" key="4">
    <source>
        <dbReference type="ARBA" id="ARBA00022737"/>
    </source>
</evidence>
<keyword evidence="8" id="KW-0143">Chaperone</keyword>
<keyword evidence="3 13" id="KW-0732">Signal</keyword>
<feature type="domain" description="EF-hand" evidence="14">
    <location>
        <begin position="72"/>
        <end position="107"/>
    </location>
</feature>
<dbReference type="GO" id="GO:0005509">
    <property type="term" value="F:calcium ion binding"/>
    <property type="evidence" value="ECO:0007669"/>
    <property type="project" value="InterPro"/>
</dbReference>
<dbReference type="CDD" id="cd16226">
    <property type="entry name" value="EFh_CREC_Calumenin_like"/>
    <property type="match status" value="1"/>
</dbReference>
<sequence length="321" mass="37485">MKTALAAFIGACCIFCVASSAIRNQEHDKRTKEKELSDVDHNGDSHHNPDYDHEAFLGKEEAHEFDELSPEESKNKLGAIVDKIDTDKNSFVSEKEMIAWIKYIQKSYTTSDTQRQWSNYGKSEHDTLSWDEYANRTYGEHSEDFPEGDEERFSYADMKERESRRFKMADVNYDGVLSLREFVDFLHPEDAEHMRDIVVMETIEDIDKNKDGFVSQTEYIGDMYPEEGEDEPEWVQTEREHFTKYRDLNGDGKMDKDEVRHWIMPEDYDHAQAESKHLIYEADADKDGQLTKKEILDKYDLFVGSQATDFGEALTKTHDEF</sequence>
<evidence type="ECO:0000256" key="6">
    <source>
        <dbReference type="ARBA" id="ARBA00022837"/>
    </source>
</evidence>
<dbReference type="Gene3D" id="1.10.238.10">
    <property type="entry name" value="EF-hand"/>
    <property type="match status" value="2"/>
</dbReference>
<gene>
    <name evidence="15" type="ORF">EB796_001192</name>
</gene>
<feature type="signal peptide" evidence="13">
    <location>
        <begin position="1"/>
        <end position="19"/>
    </location>
</feature>
<dbReference type="InterPro" id="IPR011992">
    <property type="entry name" value="EF-hand-dom_pair"/>
</dbReference>
<keyword evidence="16" id="KW-1185">Reference proteome</keyword>
<organism evidence="15 16">
    <name type="scientific">Bugula neritina</name>
    <name type="common">Brown bryozoan</name>
    <name type="synonym">Sertularia neritina</name>
    <dbReference type="NCBI Taxonomy" id="10212"/>
    <lineage>
        <taxon>Eukaryota</taxon>
        <taxon>Metazoa</taxon>
        <taxon>Spiralia</taxon>
        <taxon>Lophotrochozoa</taxon>
        <taxon>Bryozoa</taxon>
        <taxon>Gymnolaemata</taxon>
        <taxon>Cheilostomatida</taxon>
        <taxon>Flustrina</taxon>
        <taxon>Buguloidea</taxon>
        <taxon>Bugulidae</taxon>
        <taxon>Bugula</taxon>
    </lineage>
</organism>
<feature type="domain" description="EF-hand" evidence="14">
    <location>
        <begin position="157"/>
        <end position="192"/>
    </location>
</feature>
<comment type="subcellular location">
    <subcellularLocation>
        <location evidence="1">Endoplasmic reticulum lumen</location>
    </subcellularLocation>
</comment>
<dbReference type="OrthoDB" id="293868at2759"/>
<accession>A0A7J7KQL4</accession>
<keyword evidence="7" id="KW-0325">Glycoprotein</keyword>
<dbReference type="Proteomes" id="UP000593567">
    <property type="component" value="Unassembled WGS sequence"/>
</dbReference>